<dbReference type="OrthoDB" id="302210at2759"/>
<accession>A0A8S1L230</accession>
<keyword evidence="2" id="KW-1185">Reference proteome</keyword>
<dbReference type="AlphaFoldDB" id="A0A8S1L230"/>
<evidence type="ECO:0000313" key="2">
    <source>
        <dbReference type="Proteomes" id="UP000692954"/>
    </source>
</evidence>
<dbReference type="Proteomes" id="UP000692954">
    <property type="component" value="Unassembled WGS sequence"/>
</dbReference>
<reference evidence="1" key="1">
    <citation type="submission" date="2021-01" db="EMBL/GenBank/DDBJ databases">
        <authorList>
            <consortium name="Genoscope - CEA"/>
            <person name="William W."/>
        </authorList>
    </citation>
    <scope>NUCLEOTIDE SEQUENCE</scope>
</reference>
<sequence>MYVYEFQRKAREYLNGQKLSLKSITSKYNKERLDQNRDFKQISSILNSKTESSLIITDSLITSKRDQKKKKAFLIRKSPDNYKNLIEKKQYNSIYAKQITPVRQMSIAEYIYPEPIRHIRHKQITQSSAFQNFVAQKYIKTEESIQQSNTNRIKKPFQRYTSETSKKHKPKTNQNVQIEHIRKLSGWSINRNESKF</sequence>
<gene>
    <name evidence="1" type="ORF">PSON_ATCC_30995.1.T0160053</name>
</gene>
<name>A0A8S1L230_9CILI</name>
<evidence type="ECO:0000313" key="1">
    <source>
        <dbReference type="EMBL" id="CAD8061928.1"/>
    </source>
</evidence>
<protein>
    <submittedName>
        <fullName evidence="1">Uncharacterized protein</fullName>
    </submittedName>
</protein>
<dbReference type="EMBL" id="CAJJDN010000016">
    <property type="protein sequence ID" value="CAD8061928.1"/>
    <property type="molecule type" value="Genomic_DNA"/>
</dbReference>
<comment type="caution">
    <text evidence="1">The sequence shown here is derived from an EMBL/GenBank/DDBJ whole genome shotgun (WGS) entry which is preliminary data.</text>
</comment>
<organism evidence="1 2">
    <name type="scientific">Paramecium sonneborni</name>
    <dbReference type="NCBI Taxonomy" id="65129"/>
    <lineage>
        <taxon>Eukaryota</taxon>
        <taxon>Sar</taxon>
        <taxon>Alveolata</taxon>
        <taxon>Ciliophora</taxon>
        <taxon>Intramacronucleata</taxon>
        <taxon>Oligohymenophorea</taxon>
        <taxon>Peniculida</taxon>
        <taxon>Parameciidae</taxon>
        <taxon>Paramecium</taxon>
    </lineage>
</organism>
<proteinExistence type="predicted"/>